<name>A0A0B7IWS1_9FLAO</name>
<dbReference type="OrthoDB" id="9993454at2"/>
<dbReference type="Proteomes" id="UP000038200">
    <property type="component" value="Unassembled WGS sequence"/>
</dbReference>
<evidence type="ECO:0000313" key="1">
    <source>
        <dbReference type="EMBL" id="CEN54428.1"/>
    </source>
</evidence>
<gene>
    <name evidence="1" type="ORF">CCAND93_90012</name>
</gene>
<dbReference type="AlphaFoldDB" id="A0A0B7IWS1"/>
<accession>A0A0B7IWS1</accession>
<proteinExistence type="predicted"/>
<protein>
    <submittedName>
        <fullName evidence="1">Uncharacterized protein</fullName>
    </submittedName>
</protein>
<organism evidence="1 2">
    <name type="scientific">Capnocytophaga canis</name>
    <dbReference type="NCBI Taxonomy" id="1848903"/>
    <lineage>
        <taxon>Bacteria</taxon>
        <taxon>Pseudomonadati</taxon>
        <taxon>Bacteroidota</taxon>
        <taxon>Flavobacteriia</taxon>
        <taxon>Flavobacteriales</taxon>
        <taxon>Flavobacteriaceae</taxon>
        <taxon>Capnocytophaga</taxon>
    </lineage>
</organism>
<dbReference type="EMBL" id="CDOL01000283">
    <property type="protein sequence ID" value="CEN54428.1"/>
    <property type="molecule type" value="Genomic_DNA"/>
</dbReference>
<reference evidence="1 2" key="1">
    <citation type="submission" date="2015-01" db="EMBL/GenBank/DDBJ databases">
        <authorList>
            <person name="Xiang T."/>
            <person name="Song Y."/>
            <person name="Huang L."/>
            <person name="Wang B."/>
            <person name="Wu P."/>
        </authorList>
    </citation>
    <scope>NUCLEOTIDE SEQUENCE [LARGE SCALE GENOMIC DNA]</scope>
    <source>
        <strain evidence="1 2">CcD93</strain>
    </source>
</reference>
<dbReference type="RefSeq" id="WP_042010143.1">
    <property type="nucleotide sequence ID" value="NZ_BOQK01000039.1"/>
</dbReference>
<evidence type="ECO:0000313" key="2">
    <source>
        <dbReference type="Proteomes" id="UP000038200"/>
    </source>
</evidence>
<sequence>MEKNYKEYFKVLLPNAKVYFPKREGTNVLGHTQVDLSDVPHNAFQLYVTGFPHLALHPEASELFESYSESGLKELIKQKKNSYPDDVPILKKALELKKSKKP</sequence>